<feature type="transmembrane region" description="Helical" evidence="8">
    <location>
        <begin position="185"/>
        <end position="206"/>
    </location>
</feature>
<evidence type="ECO:0000256" key="5">
    <source>
        <dbReference type="ARBA" id="ARBA00022692"/>
    </source>
</evidence>
<feature type="transmembrane region" description="Helical" evidence="8">
    <location>
        <begin position="52"/>
        <end position="77"/>
    </location>
</feature>
<feature type="transmembrane region" description="Helical" evidence="8">
    <location>
        <begin position="122"/>
        <end position="139"/>
    </location>
</feature>
<accession>A0A926I1R2</accession>
<feature type="transmembrane region" description="Helical" evidence="8">
    <location>
        <begin position="322"/>
        <end position="343"/>
    </location>
</feature>
<keyword evidence="2" id="KW-0813">Transport</keyword>
<protein>
    <submittedName>
        <fullName evidence="10">PTS sugar transporter subunit IIC</fullName>
    </submittedName>
</protein>
<dbReference type="Pfam" id="PF13303">
    <property type="entry name" value="PTS_EIIC_2"/>
    <property type="match status" value="1"/>
</dbReference>
<evidence type="ECO:0000256" key="3">
    <source>
        <dbReference type="ARBA" id="ARBA00022475"/>
    </source>
</evidence>
<keyword evidence="11" id="KW-1185">Reference proteome</keyword>
<keyword evidence="6 8" id="KW-1133">Transmembrane helix</keyword>
<sequence>MSETNKGKGILWKIVDRYLVNGLSGMAMGLFSTLIVGLILKQIGSLMGDNVVGTLLVNLGTMANFVTGVGIGIGVAVNLKMPKLVVYSAGVAGFIGAYASQLDAGTLFDGAKLVLSGPGDPIGAFVAALFGMEIGRLVSGKTKLDILVTPIVTIVAGGTVGVVLGPPLAEGMSALGHFINTVTTLHPFIMGILISVIMGMILTLPISSAALSIIIGLSGIAGGAATVGCCCQMIGFAVASFRENKFQGLLAQGLGTSMLQVPNIVRHPKIWIPPTVAAAILGPVSTMVFKMVNNPSGSGMGTSGLVGQFMTWQEMAGSMPPALLLGEIALMHFILPAALTLLISTAMRKLGWIHDGDMKLEL</sequence>
<keyword evidence="5 8" id="KW-0812">Transmembrane</keyword>
<dbReference type="GO" id="GO:0005886">
    <property type="term" value="C:plasma membrane"/>
    <property type="evidence" value="ECO:0007669"/>
    <property type="project" value="UniProtKB-SubCell"/>
</dbReference>
<dbReference type="EMBL" id="JACRSQ010000011">
    <property type="protein sequence ID" value="MBC8543693.1"/>
    <property type="molecule type" value="Genomic_DNA"/>
</dbReference>
<name>A0A926I1R2_9FIRM</name>
<organism evidence="10 11">
    <name type="scientific">Bianquea renquensis</name>
    <dbReference type="NCBI Taxonomy" id="2763661"/>
    <lineage>
        <taxon>Bacteria</taxon>
        <taxon>Bacillati</taxon>
        <taxon>Bacillota</taxon>
        <taxon>Clostridia</taxon>
        <taxon>Eubacteriales</taxon>
        <taxon>Bianqueaceae</taxon>
        <taxon>Bianquea</taxon>
    </lineage>
</organism>
<evidence type="ECO:0000256" key="4">
    <source>
        <dbReference type="ARBA" id="ARBA00022597"/>
    </source>
</evidence>
<evidence type="ECO:0000259" key="9">
    <source>
        <dbReference type="Pfam" id="PF13303"/>
    </source>
</evidence>
<feature type="transmembrane region" description="Helical" evidence="8">
    <location>
        <begin position="84"/>
        <end position="102"/>
    </location>
</feature>
<dbReference type="GO" id="GO:0009401">
    <property type="term" value="P:phosphoenolpyruvate-dependent sugar phosphotransferase system"/>
    <property type="evidence" value="ECO:0007669"/>
    <property type="project" value="InterPro"/>
</dbReference>
<keyword evidence="4 10" id="KW-0762">Sugar transport</keyword>
<dbReference type="InterPro" id="IPR003352">
    <property type="entry name" value="PTS_EIIC"/>
</dbReference>
<feature type="domain" description="Phosphotransferase system EIIC" evidence="9">
    <location>
        <begin position="21"/>
        <end position="360"/>
    </location>
</feature>
<evidence type="ECO:0000256" key="7">
    <source>
        <dbReference type="ARBA" id="ARBA00023136"/>
    </source>
</evidence>
<evidence type="ECO:0000313" key="10">
    <source>
        <dbReference type="EMBL" id="MBC8543693.1"/>
    </source>
</evidence>
<proteinExistence type="predicted"/>
<dbReference type="AlphaFoldDB" id="A0A926I1R2"/>
<feature type="transmembrane region" description="Helical" evidence="8">
    <location>
        <begin position="18"/>
        <end position="40"/>
    </location>
</feature>
<dbReference type="RefSeq" id="WP_177717900.1">
    <property type="nucleotide sequence ID" value="NZ_JACRSQ010000011.1"/>
</dbReference>
<comment type="caution">
    <text evidence="10">The sequence shown here is derived from an EMBL/GenBank/DDBJ whole genome shotgun (WGS) entry which is preliminary data.</text>
</comment>
<dbReference type="GO" id="GO:0008982">
    <property type="term" value="F:protein-N(PI)-phosphohistidine-sugar phosphotransferase activity"/>
    <property type="evidence" value="ECO:0007669"/>
    <property type="project" value="InterPro"/>
</dbReference>
<keyword evidence="7 8" id="KW-0472">Membrane</keyword>
<evidence type="ECO:0000256" key="1">
    <source>
        <dbReference type="ARBA" id="ARBA00004651"/>
    </source>
</evidence>
<keyword evidence="3" id="KW-1003">Cell membrane</keyword>
<gene>
    <name evidence="10" type="ORF">H8730_09060</name>
</gene>
<evidence type="ECO:0000256" key="6">
    <source>
        <dbReference type="ARBA" id="ARBA00022989"/>
    </source>
</evidence>
<feature type="transmembrane region" description="Helical" evidence="8">
    <location>
        <begin position="146"/>
        <end position="165"/>
    </location>
</feature>
<evidence type="ECO:0000256" key="8">
    <source>
        <dbReference type="SAM" id="Phobius"/>
    </source>
</evidence>
<evidence type="ECO:0000256" key="2">
    <source>
        <dbReference type="ARBA" id="ARBA00022448"/>
    </source>
</evidence>
<comment type="subcellular location">
    <subcellularLocation>
        <location evidence="1">Cell membrane</location>
        <topology evidence="1">Multi-pass membrane protein</topology>
    </subcellularLocation>
</comment>
<evidence type="ECO:0000313" key="11">
    <source>
        <dbReference type="Proteomes" id="UP000657006"/>
    </source>
</evidence>
<reference evidence="10" key="1">
    <citation type="submission" date="2020-08" db="EMBL/GenBank/DDBJ databases">
        <title>Genome public.</title>
        <authorList>
            <person name="Liu C."/>
            <person name="Sun Q."/>
        </authorList>
    </citation>
    <scope>NUCLEOTIDE SEQUENCE</scope>
    <source>
        <strain evidence="10">NSJ-32</strain>
    </source>
</reference>
<dbReference type="Proteomes" id="UP000657006">
    <property type="component" value="Unassembled WGS sequence"/>
</dbReference>
<feature type="transmembrane region" description="Helical" evidence="8">
    <location>
        <begin position="213"/>
        <end position="239"/>
    </location>
</feature>